<reference evidence="2" key="1">
    <citation type="journal article" date="2009" name="BMC Genomics">
        <title>The salivary gland transcriptome of the neotropical malaria vector Anopheles darlingi reveals accelerated evolution of genes relevant to hematophagy.</title>
        <authorList>
            <person name="Calvo E."/>
            <person name="Pham V.M."/>
            <person name="Marinotti O."/>
            <person name="Andersen J.F."/>
            <person name="Ribeiro J.M.C."/>
        </authorList>
    </citation>
    <scope>NUCLEOTIDE SEQUENCE</scope>
    <source>
        <tissue evidence="2">Salivary glands</tissue>
    </source>
</reference>
<name>B6DE34_ANODA</name>
<feature type="signal peptide" evidence="1">
    <location>
        <begin position="1"/>
        <end position="21"/>
    </location>
</feature>
<protein>
    <submittedName>
        <fullName evidence="2">Putative secreted peptide</fullName>
    </submittedName>
</protein>
<keyword evidence="1" id="KW-0732">Signal</keyword>
<evidence type="ECO:0000256" key="1">
    <source>
        <dbReference type="SAM" id="SignalP"/>
    </source>
</evidence>
<organism evidence="2">
    <name type="scientific">Anopheles darlingi</name>
    <name type="common">Mosquito</name>
    <dbReference type="NCBI Taxonomy" id="43151"/>
    <lineage>
        <taxon>Eukaryota</taxon>
        <taxon>Metazoa</taxon>
        <taxon>Ecdysozoa</taxon>
        <taxon>Arthropoda</taxon>
        <taxon>Hexapoda</taxon>
        <taxon>Insecta</taxon>
        <taxon>Pterygota</taxon>
        <taxon>Neoptera</taxon>
        <taxon>Endopterygota</taxon>
        <taxon>Diptera</taxon>
        <taxon>Nematocera</taxon>
        <taxon>Culicoidea</taxon>
        <taxon>Culicidae</taxon>
        <taxon>Anophelinae</taxon>
        <taxon>Anopheles</taxon>
    </lineage>
</organism>
<dbReference type="AlphaFoldDB" id="B6DE34"/>
<sequence length="60" mass="7102">MSMFNFNSFISFFHLIHRLLAIRSINAKVFSVIQQRASSGKQKGTKRLQELIWTKLWIAY</sequence>
<accession>B6DE34</accession>
<dbReference type="EMBL" id="EU934403">
    <property type="protein sequence ID" value="ACI30181.1"/>
    <property type="molecule type" value="mRNA"/>
</dbReference>
<proteinExistence type="evidence at transcript level"/>
<feature type="chain" id="PRO_5002843918" evidence="1">
    <location>
        <begin position="22"/>
        <end position="60"/>
    </location>
</feature>
<evidence type="ECO:0000313" key="2">
    <source>
        <dbReference type="EMBL" id="ACI30181.1"/>
    </source>
</evidence>